<feature type="transmembrane region" description="Helical" evidence="1">
    <location>
        <begin position="44"/>
        <end position="63"/>
    </location>
</feature>
<dbReference type="AlphaFoldDB" id="A0AAN3DB01"/>
<feature type="transmembrane region" description="Helical" evidence="1">
    <location>
        <begin position="170"/>
        <end position="190"/>
    </location>
</feature>
<keyword evidence="1" id="KW-1133">Transmembrane helix</keyword>
<keyword evidence="1" id="KW-0812">Transmembrane</keyword>
<evidence type="ECO:0000313" key="4">
    <source>
        <dbReference type="Proteomes" id="UP000005475"/>
    </source>
</evidence>
<feature type="transmembrane region" description="Helical" evidence="1">
    <location>
        <begin position="108"/>
        <end position="125"/>
    </location>
</feature>
<dbReference type="RefSeq" id="WP_004296858.1">
    <property type="nucleotide sequence ID" value="NZ_DS264558.1"/>
</dbReference>
<gene>
    <name evidence="3" type="ORF">BACOVA_00018</name>
</gene>
<keyword evidence="1" id="KW-0472">Membrane</keyword>
<feature type="transmembrane region" description="Helical" evidence="1">
    <location>
        <begin position="75"/>
        <end position="96"/>
    </location>
</feature>
<accession>A0AAN3DB01</accession>
<protein>
    <recommendedName>
        <fullName evidence="2">Acyltransferase 3 domain-containing protein</fullName>
    </recommendedName>
</protein>
<organism evidence="3 4">
    <name type="scientific">Bacteroides ovatus (strain ATCC 8483 / DSM 1896 / JCM 5824 / BCRC 10623 / CCUG 4943 / NCTC 11153)</name>
    <dbReference type="NCBI Taxonomy" id="411476"/>
    <lineage>
        <taxon>Bacteria</taxon>
        <taxon>Pseudomonadati</taxon>
        <taxon>Bacteroidota</taxon>
        <taxon>Bacteroidia</taxon>
        <taxon>Bacteroidales</taxon>
        <taxon>Bacteroidaceae</taxon>
        <taxon>Bacteroides</taxon>
    </lineage>
</organism>
<evidence type="ECO:0000256" key="1">
    <source>
        <dbReference type="SAM" id="Phobius"/>
    </source>
</evidence>
<feature type="transmembrane region" description="Helical" evidence="1">
    <location>
        <begin position="145"/>
        <end position="164"/>
    </location>
</feature>
<feature type="domain" description="Acyltransferase 3" evidence="2">
    <location>
        <begin position="8"/>
        <end position="189"/>
    </location>
</feature>
<dbReference type="GO" id="GO:0016747">
    <property type="term" value="F:acyltransferase activity, transferring groups other than amino-acyl groups"/>
    <property type="evidence" value="ECO:0007669"/>
    <property type="project" value="InterPro"/>
</dbReference>
<reference evidence="4" key="2">
    <citation type="submission" date="2007-04" db="EMBL/GenBank/DDBJ databases">
        <title>Draft genome sequence of Bacteroides ovatus (ATCC 8483).</title>
        <authorList>
            <person name="Sudarsanam P."/>
            <person name="Ley R."/>
            <person name="Guruge J."/>
            <person name="Turnbaugh P.J."/>
            <person name="Mahowald M."/>
            <person name="Liep D."/>
            <person name="Gordon J."/>
        </authorList>
    </citation>
    <scope>NUCLEOTIDE SEQUENCE [LARGE SCALE GENOMIC DNA]</scope>
    <source>
        <strain evidence="4">ATCC 8483 / DSM 1896 / JCM 5824 / BCRC 10623 / CCUG 4943 / NCTC 11153</strain>
    </source>
</reference>
<dbReference type="InterPro" id="IPR002656">
    <property type="entry name" value="Acyl_transf_3_dom"/>
</dbReference>
<evidence type="ECO:0000313" key="3">
    <source>
        <dbReference type="EMBL" id="EDO14272.1"/>
    </source>
</evidence>
<name>A0AAN3DB01_BACO1</name>
<sequence>MIAMIISKYKIWKYMFYAIPILLLTDLILGKYSLLFLDREFPVIYVRNFLFVGLPYFALGACLKKYSDKISKIKYYYWLIGGILFSLTSLMEKWVLLYLDKNPGREHYFSSTLLALCLFLLVLSFKKKEPTIYSTIGNKDSLYIYIFHPLFISIIGMIVGKIASNSIVNIYSFTAPFVVFLSTMVFIIVIRKIRLIQ</sequence>
<comment type="caution">
    <text evidence="3">The sequence shown here is derived from an EMBL/GenBank/DDBJ whole genome shotgun (WGS) entry which is preliminary data.</text>
</comment>
<evidence type="ECO:0000259" key="2">
    <source>
        <dbReference type="Pfam" id="PF01757"/>
    </source>
</evidence>
<reference evidence="3 4" key="1">
    <citation type="submission" date="2007-03" db="EMBL/GenBank/DDBJ databases">
        <authorList>
            <person name="Fulton L."/>
            <person name="Clifton S."/>
            <person name="Fulton B."/>
            <person name="Xu J."/>
            <person name="Minx P."/>
            <person name="Pepin K.H."/>
            <person name="Johnson M."/>
            <person name="Thiruvilangam P."/>
            <person name="Bhonagiri V."/>
            <person name="Nash W.E."/>
            <person name="Mardis E.R."/>
            <person name="Wilson R.K."/>
        </authorList>
    </citation>
    <scope>NUCLEOTIDE SEQUENCE [LARGE SCALE GENOMIC DNA]</scope>
    <source>
        <strain evidence="4">ATCC 8483 / DSM 1896 / JCM 5824 / BCRC 10623 / CCUG 4943 / NCTC 11153</strain>
    </source>
</reference>
<feature type="transmembrane region" description="Helical" evidence="1">
    <location>
        <begin position="12"/>
        <end position="32"/>
    </location>
</feature>
<dbReference type="Proteomes" id="UP000005475">
    <property type="component" value="Unassembled WGS sequence"/>
</dbReference>
<dbReference type="EMBL" id="AAXF02000011">
    <property type="protein sequence ID" value="EDO14272.1"/>
    <property type="molecule type" value="Genomic_DNA"/>
</dbReference>
<proteinExistence type="predicted"/>
<dbReference type="Pfam" id="PF01757">
    <property type="entry name" value="Acyl_transf_3"/>
    <property type="match status" value="1"/>
</dbReference>